<name>A0ABS2DDJ5_9BACI</name>
<dbReference type="Proteomes" id="UP001518925">
    <property type="component" value="Unassembled WGS sequence"/>
</dbReference>
<evidence type="ECO:0000313" key="3">
    <source>
        <dbReference type="Proteomes" id="UP001518925"/>
    </source>
</evidence>
<evidence type="ECO:0008006" key="4">
    <source>
        <dbReference type="Google" id="ProtNLM"/>
    </source>
</evidence>
<comment type="caution">
    <text evidence="2">The sequence shown here is derived from an EMBL/GenBank/DDBJ whole genome shotgun (WGS) entry which is preliminary data.</text>
</comment>
<sequence>MNYEAIVTIGAICMAFGFMGLIWAQLNDRNPEAGAYLPFFPGLLSIGGVLMIVVGFISPLLLNSH</sequence>
<dbReference type="RefSeq" id="WP_204201911.1">
    <property type="nucleotide sequence ID" value="NZ_JAFELM010000013.1"/>
</dbReference>
<keyword evidence="1" id="KW-0812">Transmembrane</keyword>
<accession>A0ABS2DDJ5</accession>
<feature type="transmembrane region" description="Helical" evidence="1">
    <location>
        <begin position="36"/>
        <end position="62"/>
    </location>
</feature>
<reference evidence="2 3" key="1">
    <citation type="submission" date="2021-02" db="EMBL/GenBank/DDBJ databases">
        <title>Bacillus sp. RD4P76, an endophyte from a halophyte.</title>
        <authorList>
            <person name="Sun J.-Q."/>
        </authorList>
    </citation>
    <scope>NUCLEOTIDE SEQUENCE [LARGE SCALE GENOMIC DNA]</scope>
    <source>
        <strain evidence="2 3">RD4P76</strain>
    </source>
</reference>
<protein>
    <recommendedName>
        <fullName evidence="4">DUF2905 domain-containing protein</fullName>
    </recommendedName>
</protein>
<keyword evidence="3" id="KW-1185">Reference proteome</keyword>
<evidence type="ECO:0000256" key="1">
    <source>
        <dbReference type="SAM" id="Phobius"/>
    </source>
</evidence>
<evidence type="ECO:0000313" key="2">
    <source>
        <dbReference type="EMBL" id="MBM6616522.1"/>
    </source>
</evidence>
<dbReference type="EMBL" id="JAFELM010000013">
    <property type="protein sequence ID" value="MBM6616522.1"/>
    <property type="molecule type" value="Genomic_DNA"/>
</dbReference>
<organism evidence="2 3">
    <name type="scientific">Bacillus suaedaesalsae</name>
    <dbReference type="NCBI Taxonomy" id="2810349"/>
    <lineage>
        <taxon>Bacteria</taxon>
        <taxon>Bacillati</taxon>
        <taxon>Bacillota</taxon>
        <taxon>Bacilli</taxon>
        <taxon>Bacillales</taxon>
        <taxon>Bacillaceae</taxon>
        <taxon>Bacillus</taxon>
    </lineage>
</organism>
<gene>
    <name evidence="2" type="ORF">JR050_02350</name>
</gene>
<proteinExistence type="predicted"/>
<feature type="transmembrane region" description="Helical" evidence="1">
    <location>
        <begin position="6"/>
        <end position="24"/>
    </location>
</feature>
<keyword evidence="1" id="KW-0472">Membrane</keyword>
<keyword evidence="1" id="KW-1133">Transmembrane helix</keyword>